<comment type="caution">
    <text evidence="1">The sequence shown here is derived from an EMBL/GenBank/DDBJ whole genome shotgun (WGS) entry which is preliminary data.</text>
</comment>
<keyword evidence="2" id="KW-1185">Reference proteome</keyword>
<dbReference type="EMBL" id="WNTK01000006">
    <property type="protein sequence ID" value="KAG9482700.1"/>
    <property type="molecule type" value="Genomic_DNA"/>
</dbReference>
<organism evidence="1 2">
    <name type="scientific">Eleutherodactylus coqui</name>
    <name type="common">Puerto Rican coqui</name>
    <dbReference type="NCBI Taxonomy" id="57060"/>
    <lineage>
        <taxon>Eukaryota</taxon>
        <taxon>Metazoa</taxon>
        <taxon>Chordata</taxon>
        <taxon>Craniata</taxon>
        <taxon>Vertebrata</taxon>
        <taxon>Euteleostomi</taxon>
        <taxon>Amphibia</taxon>
        <taxon>Batrachia</taxon>
        <taxon>Anura</taxon>
        <taxon>Neobatrachia</taxon>
        <taxon>Hyloidea</taxon>
        <taxon>Eleutherodactylidae</taxon>
        <taxon>Eleutherodactylinae</taxon>
        <taxon>Eleutherodactylus</taxon>
        <taxon>Eleutherodactylus</taxon>
    </lineage>
</organism>
<dbReference type="AlphaFoldDB" id="A0A8J6F9E6"/>
<sequence>MDFPPWGESAVESPQTTSAARALRLGGLGPVFASHNEVGPTLKSCKSFRWAGFIRMYYGPMSVQLDCRSSDPNRGHRRVL</sequence>
<gene>
    <name evidence="1" type="ORF">GDO78_011382</name>
</gene>
<protein>
    <submittedName>
        <fullName evidence="1">Uncharacterized protein</fullName>
    </submittedName>
</protein>
<reference evidence="1" key="1">
    <citation type="thesis" date="2020" institute="ProQuest LLC" country="789 East Eisenhower Parkway, Ann Arbor, MI, USA">
        <title>Comparative Genomics and Chromosome Evolution.</title>
        <authorList>
            <person name="Mudd A.B."/>
        </authorList>
    </citation>
    <scope>NUCLEOTIDE SEQUENCE</scope>
    <source>
        <strain evidence="1">HN-11 Male</strain>
        <tissue evidence="1">Kidney and liver</tissue>
    </source>
</reference>
<evidence type="ECO:0000313" key="1">
    <source>
        <dbReference type="EMBL" id="KAG9482700.1"/>
    </source>
</evidence>
<proteinExistence type="predicted"/>
<evidence type="ECO:0000313" key="2">
    <source>
        <dbReference type="Proteomes" id="UP000770717"/>
    </source>
</evidence>
<name>A0A8J6F9E6_ELECQ</name>
<dbReference type="Proteomes" id="UP000770717">
    <property type="component" value="Unassembled WGS sequence"/>
</dbReference>
<accession>A0A8J6F9E6</accession>